<dbReference type="PANTHER" id="PTHR43591:SF24">
    <property type="entry name" value="2-METHOXY-6-POLYPRENYL-1,4-BENZOQUINOL METHYLASE, MITOCHONDRIAL"/>
    <property type="match status" value="1"/>
</dbReference>
<keyword evidence="1 4" id="KW-0489">Methyltransferase</keyword>
<evidence type="ECO:0000256" key="3">
    <source>
        <dbReference type="ARBA" id="ARBA00022691"/>
    </source>
</evidence>
<protein>
    <recommendedName>
        <fullName evidence="4">Demethylmenaquinone methyltransferase</fullName>
        <ecNumber evidence="4">2.1.1.163</ecNumber>
    </recommendedName>
</protein>
<gene>
    <name evidence="4" type="primary">menG</name>
    <name evidence="5" type="ORF">EDL96_00075</name>
</gene>
<dbReference type="EMBL" id="RKMF01000001">
    <property type="protein sequence ID" value="ROZ65784.1"/>
    <property type="molecule type" value="Genomic_DNA"/>
</dbReference>
<comment type="caution">
    <text evidence="5">The sequence shown here is derived from an EMBL/GenBank/DDBJ whole genome shotgun (WGS) entry which is preliminary data.</text>
</comment>
<dbReference type="Pfam" id="PF01209">
    <property type="entry name" value="Ubie_methyltran"/>
    <property type="match status" value="1"/>
</dbReference>
<proteinExistence type="inferred from homology"/>
<dbReference type="GO" id="GO:0032259">
    <property type="term" value="P:methylation"/>
    <property type="evidence" value="ECO:0007669"/>
    <property type="project" value="UniProtKB-KW"/>
</dbReference>
<dbReference type="PROSITE" id="PS01184">
    <property type="entry name" value="UBIE_2"/>
    <property type="match status" value="1"/>
</dbReference>
<feature type="binding site" evidence="4">
    <location>
        <position position="80"/>
    </location>
    <ligand>
        <name>S-adenosyl-L-methionine</name>
        <dbReference type="ChEBI" id="CHEBI:59789"/>
    </ligand>
</feature>
<dbReference type="GO" id="GO:0009234">
    <property type="term" value="P:menaquinone biosynthetic process"/>
    <property type="evidence" value="ECO:0007669"/>
    <property type="project" value="UniProtKB-UniRule"/>
</dbReference>
<accession>A0A3N4A124</accession>
<dbReference type="UniPathway" id="UPA00079">
    <property type="reaction ID" value="UER00169"/>
</dbReference>
<dbReference type="PANTHER" id="PTHR43591">
    <property type="entry name" value="METHYLTRANSFERASE"/>
    <property type="match status" value="1"/>
</dbReference>
<evidence type="ECO:0000313" key="6">
    <source>
        <dbReference type="Proteomes" id="UP000270616"/>
    </source>
</evidence>
<dbReference type="AlphaFoldDB" id="A0A3N4A124"/>
<dbReference type="InterPro" id="IPR004033">
    <property type="entry name" value="UbiE/COQ5_MeTrFase"/>
</dbReference>
<comment type="similarity">
    <text evidence="4">Belongs to the class I-like SAM-binding methyltransferase superfamily. MenG/UbiE family.</text>
</comment>
<dbReference type="RefSeq" id="WP_123823436.1">
    <property type="nucleotide sequence ID" value="NZ_RKMF01000001.1"/>
</dbReference>
<evidence type="ECO:0000256" key="2">
    <source>
        <dbReference type="ARBA" id="ARBA00022679"/>
    </source>
</evidence>
<comment type="function">
    <text evidence="4">Methyltransferase required for the conversion of demethylmenaquinol (DMKH2) to menaquinol (MKH2).</text>
</comment>
<evidence type="ECO:0000256" key="4">
    <source>
        <dbReference type="HAMAP-Rule" id="MF_01813"/>
    </source>
</evidence>
<dbReference type="SUPFAM" id="SSF53335">
    <property type="entry name" value="S-adenosyl-L-methionine-dependent methyltransferases"/>
    <property type="match status" value="1"/>
</dbReference>
<name>A0A3N4A124_9MICC</name>
<keyword evidence="6" id="KW-1185">Reference proteome</keyword>
<dbReference type="NCBIfam" id="TIGR01934">
    <property type="entry name" value="MenG_MenH_UbiE"/>
    <property type="match status" value="1"/>
</dbReference>
<dbReference type="NCBIfam" id="NF001244">
    <property type="entry name" value="PRK00216.1-5"/>
    <property type="match status" value="1"/>
</dbReference>
<dbReference type="InterPro" id="IPR029063">
    <property type="entry name" value="SAM-dependent_MTases_sf"/>
</dbReference>
<feature type="binding site" evidence="4">
    <location>
        <position position="62"/>
    </location>
    <ligand>
        <name>S-adenosyl-L-methionine</name>
        <dbReference type="ChEBI" id="CHEBI:59789"/>
    </ligand>
</feature>
<comment type="pathway">
    <text evidence="4">Quinol/quinone metabolism; menaquinone biosynthesis; menaquinol from 1,4-dihydroxy-2-naphthoate: step 2/2.</text>
</comment>
<dbReference type="Proteomes" id="UP000270616">
    <property type="component" value="Unassembled WGS sequence"/>
</dbReference>
<evidence type="ECO:0000256" key="1">
    <source>
        <dbReference type="ARBA" id="ARBA00022603"/>
    </source>
</evidence>
<keyword evidence="3 4" id="KW-0949">S-adenosyl-L-methionine</keyword>
<evidence type="ECO:0000313" key="5">
    <source>
        <dbReference type="EMBL" id="ROZ65784.1"/>
    </source>
</evidence>
<keyword evidence="4" id="KW-0474">Menaquinone biosynthesis</keyword>
<feature type="binding site" evidence="4">
    <location>
        <begin position="102"/>
        <end position="103"/>
    </location>
    <ligand>
        <name>S-adenosyl-L-methionine</name>
        <dbReference type="ChEBI" id="CHEBI:59789"/>
    </ligand>
</feature>
<comment type="catalytic activity">
    <reaction evidence="4">
        <text>a 2-demethylmenaquinol + S-adenosyl-L-methionine = a menaquinol + S-adenosyl-L-homocysteine + H(+)</text>
        <dbReference type="Rhea" id="RHEA:42640"/>
        <dbReference type="Rhea" id="RHEA-COMP:9539"/>
        <dbReference type="Rhea" id="RHEA-COMP:9563"/>
        <dbReference type="ChEBI" id="CHEBI:15378"/>
        <dbReference type="ChEBI" id="CHEBI:18151"/>
        <dbReference type="ChEBI" id="CHEBI:55437"/>
        <dbReference type="ChEBI" id="CHEBI:57856"/>
        <dbReference type="ChEBI" id="CHEBI:59789"/>
        <dbReference type="EC" id="2.1.1.163"/>
    </reaction>
</comment>
<dbReference type="NCBIfam" id="NF001241">
    <property type="entry name" value="PRK00216.1-2"/>
    <property type="match status" value="1"/>
</dbReference>
<dbReference type="GO" id="GO:0043770">
    <property type="term" value="F:demethylmenaquinone methyltransferase activity"/>
    <property type="evidence" value="ECO:0007669"/>
    <property type="project" value="UniProtKB-UniRule"/>
</dbReference>
<dbReference type="PROSITE" id="PS51608">
    <property type="entry name" value="SAM_MT_UBIE"/>
    <property type="match status" value="1"/>
</dbReference>
<dbReference type="HAMAP" id="MF_01813">
    <property type="entry name" value="MenG_UbiE_methyltr"/>
    <property type="match status" value="1"/>
</dbReference>
<dbReference type="EC" id="2.1.1.163" evidence="4"/>
<dbReference type="InterPro" id="IPR023576">
    <property type="entry name" value="UbiE/COQ5_MeTrFase_CS"/>
</dbReference>
<dbReference type="OrthoDB" id="9808140at2"/>
<dbReference type="CDD" id="cd02440">
    <property type="entry name" value="AdoMet_MTases"/>
    <property type="match status" value="1"/>
</dbReference>
<sequence length="243" mass="26424">MNRADLNKRKDAVTAMFDQVAPRYDLTNDVLSLGQTRGWRKAVTEAVGAVPGEFVLDLAAGTGKSSEPFADAGVKVVAADLSLGMLQVGRSRRPDIEFLQADATMLPFADDSFDAVTISYGLRNVEGYHRALHEMYRVTKPGGRLVIAEFSTPTNKAFRKVYAEYLVKALPGMAKKVSSNPEAYEYLAESIEAWPDQEGLAKDIAAAGWENVQYRNLSGGIVAVHRGIKGENPAYGAPEIRLA</sequence>
<dbReference type="Gene3D" id="3.40.50.150">
    <property type="entry name" value="Vaccinia Virus protein VP39"/>
    <property type="match status" value="1"/>
</dbReference>
<reference evidence="5 6" key="1">
    <citation type="submission" date="2018-10" db="EMBL/GenBank/DDBJ databases">
        <title>Kocuria sp. M5W7-7, whole genome shotgun sequence.</title>
        <authorList>
            <person name="Tuo L."/>
        </authorList>
    </citation>
    <scope>NUCLEOTIDE SEQUENCE [LARGE SCALE GENOMIC DNA]</scope>
    <source>
        <strain evidence="5 6">M5W7-7</strain>
    </source>
</reference>
<keyword evidence="2 4" id="KW-0808">Transferase</keyword>
<organism evidence="5 6">
    <name type="scientific">Kocuria soli</name>
    <dbReference type="NCBI Taxonomy" id="2485125"/>
    <lineage>
        <taxon>Bacteria</taxon>
        <taxon>Bacillati</taxon>
        <taxon>Actinomycetota</taxon>
        <taxon>Actinomycetes</taxon>
        <taxon>Micrococcales</taxon>
        <taxon>Micrococcaceae</taxon>
        <taxon>Kocuria</taxon>
    </lineage>
</organism>
<feature type="binding site" evidence="4">
    <location>
        <position position="119"/>
    </location>
    <ligand>
        <name>S-adenosyl-L-methionine</name>
        <dbReference type="ChEBI" id="CHEBI:59789"/>
    </ligand>
</feature>